<organism evidence="6 7">
    <name type="scientific">Callorhinchus milii</name>
    <name type="common">Ghost shark</name>
    <dbReference type="NCBI Taxonomy" id="7868"/>
    <lineage>
        <taxon>Eukaryota</taxon>
        <taxon>Metazoa</taxon>
        <taxon>Chordata</taxon>
        <taxon>Craniata</taxon>
        <taxon>Vertebrata</taxon>
        <taxon>Chondrichthyes</taxon>
        <taxon>Holocephali</taxon>
        <taxon>Chimaeriformes</taxon>
        <taxon>Callorhinchidae</taxon>
        <taxon>Callorhinchus</taxon>
    </lineage>
</organism>
<dbReference type="GO" id="GO:0017148">
    <property type="term" value="P:negative regulation of translation"/>
    <property type="evidence" value="ECO:0007669"/>
    <property type="project" value="TreeGrafter"/>
</dbReference>
<evidence type="ECO:0000256" key="4">
    <source>
        <dbReference type="ARBA" id="ARBA00053669"/>
    </source>
</evidence>
<accession>A0A4W3JAV5</accession>
<reference evidence="7" key="3">
    <citation type="journal article" date="2014" name="Nature">
        <title>Elephant shark genome provides unique insights into gnathostome evolution.</title>
        <authorList>
            <consortium name="International Elephant Shark Genome Sequencing Consortium"/>
            <person name="Venkatesh B."/>
            <person name="Lee A.P."/>
            <person name="Ravi V."/>
            <person name="Maurya A.K."/>
            <person name="Lian M.M."/>
            <person name="Swann J.B."/>
            <person name="Ohta Y."/>
            <person name="Flajnik M.F."/>
            <person name="Sutoh Y."/>
            <person name="Kasahara M."/>
            <person name="Hoon S."/>
            <person name="Gangu V."/>
            <person name="Roy S.W."/>
            <person name="Irimia M."/>
            <person name="Korzh V."/>
            <person name="Kondrychyn I."/>
            <person name="Lim Z.W."/>
            <person name="Tay B.H."/>
            <person name="Tohari S."/>
            <person name="Kong K.W."/>
            <person name="Ho S."/>
            <person name="Lorente-Galdos B."/>
            <person name="Quilez J."/>
            <person name="Marques-Bonet T."/>
            <person name="Raney B.J."/>
            <person name="Ingham P.W."/>
            <person name="Tay A."/>
            <person name="Hillier L.W."/>
            <person name="Minx P."/>
            <person name="Boehm T."/>
            <person name="Wilson R.K."/>
            <person name="Brenner S."/>
            <person name="Warren W.C."/>
        </authorList>
    </citation>
    <scope>NUCLEOTIDE SEQUENCE [LARGE SCALE GENOMIC DNA]</scope>
</reference>
<dbReference type="FunFam" id="3.30.460.10:FF:000018">
    <property type="entry name" value="Mitochondrial assembly of ribosomal large subunit 1"/>
    <property type="match status" value="1"/>
</dbReference>
<keyword evidence="7" id="KW-1185">Reference proteome</keyword>
<dbReference type="InterPro" id="IPR004394">
    <property type="entry name" value="Iojap/RsfS/C7orf30"/>
</dbReference>
<dbReference type="PANTHER" id="PTHR21043">
    <property type="entry name" value="IOJAP SUPERFAMILY ORTHOLOG"/>
    <property type="match status" value="1"/>
</dbReference>
<name>A0A4W3JAV5_CALMI</name>
<dbReference type="STRING" id="7868.ENSCMIP00000040444"/>
<dbReference type="Gene3D" id="3.30.460.10">
    <property type="entry name" value="Beta Polymerase, domain 2"/>
    <property type="match status" value="1"/>
</dbReference>
<dbReference type="GeneTree" id="ENSGT00390000015035"/>
<comment type="similarity">
    <text evidence="2">Belongs to the Iojap/RsfS family.</text>
</comment>
<protein>
    <recommendedName>
        <fullName evidence="5">Mitochondrial assembly of ribosomal large subunit protein 1</fullName>
    </recommendedName>
</protein>
<dbReference type="InParanoid" id="A0A4W3JAV5"/>
<reference evidence="6" key="4">
    <citation type="submission" date="2025-08" db="UniProtKB">
        <authorList>
            <consortium name="Ensembl"/>
        </authorList>
    </citation>
    <scope>IDENTIFICATION</scope>
</reference>
<comment type="subcellular location">
    <subcellularLocation>
        <location evidence="1">Mitochondrion</location>
    </subcellularLocation>
</comment>
<sequence length="217" mass="24586">AVCEDSSGVEGGGRGIELSVIRIHVEVDPMSMDDVTKRDTALDGVGGETVSGDSVNFEKYLEFSLNLKTSVFTIDYLVALLRQENAKDICVIKVPEEIKYTDYFIIVSGTSARHLHAMAHYALKVYKQLKTEQLPQVNMEGKDTEDWKCIDFGNIVIHFMLPETREVYELEKLWTLRSHDDQLAKIPQEMFPSDFIYEPTDVDDSATECFDLKCAKC</sequence>
<evidence type="ECO:0000256" key="5">
    <source>
        <dbReference type="ARBA" id="ARBA00073331"/>
    </source>
</evidence>
<dbReference type="HAMAP" id="MF_01477">
    <property type="entry name" value="Iojap_RsfS"/>
    <property type="match status" value="1"/>
</dbReference>
<evidence type="ECO:0000256" key="2">
    <source>
        <dbReference type="ARBA" id="ARBA00010574"/>
    </source>
</evidence>
<dbReference type="GO" id="GO:0043023">
    <property type="term" value="F:ribosomal large subunit binding"/>
    <property type="evidence" value="ECO:0007669"/>
    <property type="project" value="TreeGrafter"/>
</dbReference>
<keyword evidence="3" id="KW-0496">Mitochondrion</keyword>
<dbReference type="InterPro" id="IPR043519">
    <property type="entry name" value="NT_sf"/>
</dbReference>
<reference evidence="7" key="1">
    <citation type="journal article" date="2006" name="Science">
        <title>Ancient noncoding elements conserved in the human genome.</title>
        <authorList>
            <person name="Venkatesh B."/>
            <person name="Kirkness E.F."/>
            <person name="Loh Y.H."/>
            <person name="Halpern A.L."/>
            <person name="Lee A.P."/>
            <person name="Johnson J."/>
            <person name="Dandona N."/>
            <person name="Viswanathan L.D."/>
            <person name="Tay A."/>
            <person name="Venter J.C."/>
            <person name="Strausberg R.L."/>
            <person name="Brenner S."/>
        </authorList>
    </citation>
    <scope>NUCLEOTIDE SEQUENCE [LARGE SCALE GENOMIC DNA]</scope>
</reference>
<dbReference type="GO" id="GO:0090071">
    <property type="term" value="P:negative regulation of ribosome biogenesis"/>
    <property type="evidence" value="ECO:0007669"/>
    <property type="project" value="TreeGrafter"/>
</dbReference>
<dbReference type="Pfam" id="PF02410">
    <property type="entry name" value="RsfS"/>
    <property type="match status" value="1"/>
</dbReference>
<evidence type="ECO:0000313" key="6">
    <source>
        <dbReference type="Ensembl" id="ENSCMIP00000040444.1"/>
    </source>
</evidence>
<evidence type="ECO:0000256" key="3">
    <source>
        <dbReference type="ARBA" id="ARBA00023128"/>
    </source>
</evidence>
<dbReference type="AlphaFoldDB" id="A0A4W3JAV5"/>
<evidence type="ECO:0000256" key="1">
    <source>
        <dbReference type="ARBA" id="ARBA00004173"/>
    </source>
</evidence>
<proteinExistence type="inferred from homology"/>
<comment type="function">
    <text evidence="4">Required for normal mitochondrial ribosome function and mitochondrial translation. May play a role in ribosome biogenesis by preventing premature association of the 28S and 39S ribosomal subunits. Interacts with mitochondrial ribosomal protein uL14m (MRPL14), probably blocking formation of intersubunit bridge B8, preventing association of the 28S and 39S ribosomal subunits. Addition to isolated mitochondrial ribosomal subunits partially inhibits translation, probably by interfering with the association of the 28S and 39S ribosomal subunits and the formation of functional ribosomes. May also participate in the assembly and/or regulation of the stability of the large subunit of the mitochondrial ribosome. May function as a ribosomal silencing factor.</text>
</comment>
<reference evidence="6" key="5">
    <citation type="submission" date="2025-09" db="UniProtKB">
        <authorList>
            <consortium name="Ensembl"/>
        </authorList>
    </citation>
    <scope>IDENTIFICATION</scope>
</reference>
<dbReference type="Ensembl" id="ENSCMIT00000041016.1">
    <property type="protein sequence ID" value="ENSCMIP00000040444.1"/>
    <property type="gene ID" value="ENSCMIG00000016856.1"/>
</dbReference>
<dbReference type="PANTHER" id="PTHR21043:SF0">
    <property type="entry name" value="MITOCHONDRIAL ASSEMBLY OF RIBOSOMAL LARGE SUBUNIT PROTEIN 1"/>
    <property type="match status" value="1"/>
</dbReference>
<dbReference type="GO" id="GO:0005739">
    <property type="term" value="C:mitochondrion"/>
    <property type="evidence" value="ECO:0007669"/>
    <property type="project" value="UniProtKB-SubCell"/>
</dbReference>
<dbReference type="NCBIfam" id="TIGR00090">
    <property type="entry name" value="rsfS_iojap_ybeB"/>
    <property type="match status" value="1"/>
</dbReference>
<dbReference type="SUPFAM" id="SSF81301">
    <property type="entry name" value="Nucleotidyltransferase"/>
    <property type="match status" value="1"/>
</dbReference>
<evidence type="ECO:0000313" key="7">
    <source>
        <dbReference type="Proteomes" id="UP000314986"/>
    </source>
</evidence>
<dbReference type="Proteomes" id="UP000314986">
    <property type="component" value="Unassembled WGS sequence"/>
</dbReference>
<reference evidence="7" key="2">
    <citation type="journal article" date="2007" name="PLoS Biol.">
        <title>Survey sequencing and comparative analysis of the elephant shark (Callorhinchus milii) genome.</title>
        <authorList>
            <person name="Venkatesh B."/>
            <person name="Kirkness E.F."/>
            <person name="Loh Y.H."/>
            <person name="Halpern A.L."/>
            <person name="Lee A.P."/>
            <person name="Johnson J."/>
            <person name="Dandona N."/>
            <person name="Viswanathan L.D."/>
            <person name="Tay A."/>
            <person name="Venter J.C."/>
            <person name="Strausberg R.L."/>
            <person name="Brenner S."/>
        </authorList>
    </citation>
    <scope>NUCLEOTIDE SEQUENCE [LARGE SCALE GENOMIC DNA]</scope>
</reference>